<reference evidence="2 3" key="1">
    <citation type="submission" date="2017-08" db="EMBL/GenBank/DDBJ databases">
        <title>Acidophilic green algal genome provides insights into adaptation to an acidic environment.</title>
        <authorList>
            <person name="Hirooka S."/>
            <person name="Hirose Y."/>
            <person name="Kanesaki Y."/>
            <person name="Higuchi S."/>
            <person name="Fujiwara T."/>
            <person name="Onuma R."/>
            <person name="Era A."/>
            <person name="Ohbayashi R."/>
            <person name="Uzuka A."/>
            <person name="Nozaki H."/>
            <person name="Yoshikawa H."/>
            <person name="Miyagishima S.Y."/>
        </authorList>
    </citation>
    <scope>NUCLEOTIDE SEQUENCE [LARGE SCALE GENOMIC DNA]</scope>
    <source>
        <strain evidence="2 3">NIES-2499</strain>
    </source>
</reference>
<name>A0A250WQA8_9CHLO</name>
<gene>
    <name evidence="2" type="ORF">CEUSTIGMA_g307.t1</name>
</gene>
<feature type="compositionally biased region" description="Low complexity" evidence="1">
    <location>
        <begin position="2085"/>
        <end position="2100"/>
    </location>
</feature>
<feature type="region of interest" description="Disordered" evidence="1">
    <location>
        <begin position="2491"/>
        <end position="2568"/>
    </location>
</feature>
<feature type="compositionally biased region" description="Polar residues" evidence="1">
    <location>
        <begin position="416"/>
        <end position="427"/>
    </location>
</feature>
<feature type="compositionally biased region" description="Basic and acidic residues" evidence="1">
    <location>
        <begin position="2191"/>
        <end position="2222"/>
    </location>
</feature>
<proteinExistence type="predicted"/>
<evidence type="ECO:0000313" key="3">
    <source>
        <dbReference type="Proteomes" id="UP000232323"/>
    </source>
</evidence>
<comment type="caution">
    <text evidence="2">The sequence shown here is derived from an EMBL/GenBank/DDBJ whole genome shotgun (WGS) entry which is preliminary data.</text>
</comment>
<evidence type="ECO:0000256" key="1">
    <source>
        <dbReference type="SAM" id="MobiDB-lite"/>
    </source>
</evidence>
<dbReference type="EMBL" id="BEGY01000001">
    <property type="protein sequence ID" value="GAX72852.1"/>
    <property type="molecule type" value="Genomic_DNA"/>
</dbReference>
<feature type="region of interest" description="Disordered" evidence="1">
    <location>
        <begin position="2072"/>
        <end position="2225"/>
    </location>
</feature>
<feature type="compositionally biased region" description="Polar residues" evidence="1">
    <location>
        <begin position="2544"/>
        <end position="2568"/>
    </location>
</feature>
<feature type="region of interest" description="Disordered" evidence="1">
    <location>
        <begin position="2347"/>
        <end position="2421"/>
    </location>
</feature>
<organism evidence="2 3">
    <name type="scientific">Chlamydomonas eustigma</name>
    <dbReference type="NCBI Taxonomy" id="1157962"/>
    <lineage>
        <taxon>Eukaryota</taxon>
        <taxon>Viridiplantae</taxon>
        <taxon>Chlorophyta</taxon>
        <taxon>core chlorophytes</taxon>
        <taxon>Chlorophyceae</taxon>
        <taxon>CS clade</taxon>
        <taxon>Chlamydomonadales</taxon>
        <taxon>Chlamydomonadaceae</taxon>
        <taxon>Chlamydomonas</taxon>
    </lineage>
</organism>
<sequence>MKAEIQFEVCNVASVQKYAGLARICASNDNAQDTESSQITRSCFPRFCIFVDEEPAHVQYVQLQLAEPDTGKKMLLHVPVHGAFRVLKAGRSQFKKGDPVSLPTSILGGAKCTPWEHPEEVAHETTVRSAKSGEEWLCAVKAFWDLEHPGVLFLATTRFSLPQKTSVDPDLKAWSWQALSISAHFDTISVCDISRVKSSKLHDENPRDVGPRIQSVHLQYHPEGNLIAAVVGDDSGSSCIIFLTPNLKPTSHVIWCNVEAETTGLSSEWQHRVEAAVWLLGTRCLAVMDSCGNLGLVSYTGQLAQMSISANANVQVVKMVTQVPYSLLTNALGFQTSKLDGDVLGHQYSLTAAKLRGCAKRGTSSPPSNRGITSAPTHGALIVSDGSSLTLLSYSAPPLPPLLLVDLLSSMPTSLGTSPIENSSTGTPRGAAGSGSTAGKESNIARGAASEPIKTGSFSASIVKDESSPAAAAATAPAAAEEGDASPSEVLPEVQLQLNPTRSTSIRLERSISHEATTCTSSPAHSMASAQMQTSASSLLLTMPPSPLAAMLTSQNLFSPAKLLKSRPPTKAGISERSKGWPIVHQPLASFARPQSFPLRGGVEMPSPRSHTVAPKLMYEPPCSTALPTHMIAQLHDSDASMSRPFLLKSQELSTSRQHAKSYAHTSPPPHPAKGYDQYVMTSAVPSPAESSTAHCVVMDVHAHSEMLLGDAALLEGLPVQALLHFLKGGIFGFLPCFLVLLHNLQLLPSISLIRAFSSFVASFCLPQPADDVVVSNTSGSPEDVLLPALDPQSLHRECQIRLQKALQGLLPEDCSSKPSSPTDYATAATTVLSATAELCALRDVCQQQLAVSCQCLALLSHQLHMHAVQRQYMEAPRRLLPQHLASLTGTPPKKRRPSSLLRVSLNKLSANGTSSLLTSRAHHQRTSSLNPLRQSTRQHKAVMVGLPMPVVWRDVPTNMSASSAVKVHNTFPNMDGAKQGPAMLPTLQQGTGPATTTGIHIESHLGLTDSAAAHNPSSSRCFSCTLGLYHTALDVTSMLPSLLTKYSCSEQMEGPQEHQFPESAPAPDWFLDPAFTTGLLLLAYASEHVKPDAATLGSDKQAAEAWAPHALQGLSQSTDMAVKPDPDGTKFSTSSVAGGQGHAKSVRLNWRLLHEYPAEARAAALWSFLGDWRKAAVLSFTIHQMAEVKTMHDTKRFAAAVAPSFGSKPQSEALHISRQPRARLTSKAQPESLLDDSGPLLPLSLSPRSRQHGDQCLRVGLSILRQQVARCHGMEVQEACMTLHELVAIPRHVLGPRAPVYGVMLRQVCHKLAELLPKRMGITPLIPPLPCQPKTLLRFSHQDIRNQIRAQLGQGLAKACSELQLAMGCGGIASALPDVVQAVLVNSEIVATLKMLLRWQGSYNPDQLEHDTQVACQTAAVGPSMHTDTSEWDSKKLLDALERSLSTSHLLPETDLRAAMLQARATLNPQIMHVEESDEEDCDVCSTDSVAEVLSTGFDVEIPLYVTGGRAPQQSSRRIHPEAPFREQELDSLVDLNDLALLVDVAQIGGTLLACIQPHIADSLPALETRLKEALQEGLTPLRHSGSGWVKLASLRQILTTNSVEVGPEAEEASAEEITTAVTELLHQLVCLDWALVCRVQVASALLHLQQTLPQRTGGGSARLSSTTSARCSLRGQNRSAKDGGLVHRQSASFTFKNQVLPDMKKQQQGQRLSEQQASLLRWSAALIQADWYHVDVELQATIYIALVTAAAVSAEAVDPSTASVPLSLVEAVEKALRRRNLFNAKLSEQINNLKKRGSDEPEILGGRREASQESAWKADHWFNRQMSESVVTIAPEQLTLGPAELRSQLTSSLLAGLKTFALAAKVFGRSPLSSSHDAPILRQEATSSPIGSGPQSTYSGPAGTLRHGSLLLCMLDTLAKHPAHFTGGSSVNDGQLGDMLRQELRDCFTHPLRHSEGVPQARSSSEQLQSMPSAELFMNVVDTAPRETLTSAWLRDLPVGLWSDLNSLLDQHQWLWTSQIDHQPLSKREVSISRLNVTTAHQAAPKPEGGALGMHSNTVLLAEREVRKISSEGQQLGDACDPDVSAVSSSMDSVASQSLTQQDAHHERSRGYLNSHSEMKGTGTAQWIAPGSGGDQKALSPEDLQEQAQSVEIETCRPQGMEDQRQAQGSETGSRRKRMTDHQSQAKVVETELRTSREVDQRQAQRSEIGSRSRGVKEQTKSISAGIGSQRVLLDEFWIQDDSDQTPSEALPDFTSLRGRSAEAVLSPAEDVPVCGSTASTLPTSRSMKAHGTQRLLAKDLQVDVPQLLEGVSHTGLDTSVIEFLRVSSSIEDEQYRGALRQSVGASGSLKSSRSYREFTMQPPTRVETARGISGTMLGNSRAEPDDKGTRNLQKMTNEAGGKTRTNPPRKSSETTPPGAALSLASEFLRDHQGSETPSSNGLTLPGQGASYDETNIYVQAGSLPSLSGFLHGEDSTEEAVKYVRSSMPAPAPENESYAINPGAGYFGHPGMDGGVRSRSVSHLHRPDSTSVGGTTGEGSSKAATKSSNQPSAKRTPISSNPLFGR</sequence>
<accession>A0A250WQA8</accession>
<protein>
    <submittedName>
        <fullName evidence="2">Uncharacterized protein</fullName>
    </submittedName>
</protein>
<feature type="region of interest" description="Disordered" evidence="1">
    <location>
        <begin position="1210"/>
        <end position="1238"/>
    </location>
</feature>
<dbReference type="OrthoDB" id="549012at2759"/>
<feature type="compositionally biased region" description="Gly residues" evidence="1">
    <location>
        <begin position="2507"/>
        <end position="2516"/>
    </location>
</feature>
<dbReference type="Proteomes" id="UP000232323">
    <property type="component" value="Unassembled WGS sequence"/>
</dbReference>
<feature type="region of interest" description="Disordered" evidence="1">
    <location>
        <begin position="416"/>
        <end position="451"/>
    </location>
</feature>
<evidence type="ECO:0000313" key="2">
    <source>
        <dbReference type="EMBL" id="GAX72852.1"/>
    </source>
</evidence>
<feature type="compositionally biased region" description="Polar residues" evidence="1">
    <location>
        <begin position="2406"/>
        <end position="2418"/>
    </location>
</feature>
<feature type="compositionally biased region" description="Low complexity" evidence="1">
    <location>
        <begin position="2531"/>
        <end position="2543"/>
    </location>
</feature>
<keyword evidence="3" id="KW-1185">Reference proteome</keyword>